<dbReference type="AlphaFoldDB" id="A0AA39ZQZ4"/>
<accession>A0AA39ZQZ4</accession>
<evidence type="ECO:0008006" key="5">
    <source>
        <dbReference type="Google" id="ProtNLM"/>
    </source>
</evidence>
<dbReference type="Proteomes" id="UP001172101">
    <property type="component" value="Unassembled WGS sequence"/>
</dbReference>
<sequence>MSAFGSAASAFVTHVWLISASVSKVWAQGGEGAVPNRILREAIATTSAAGNAATYLANEIETLQHALAAANIDILPFVAAPTGEVAAVERGIDRLHRKLEEYIPRELAQLNNIARAMEHIVEDLTAMPGNSPDSPGEASSAAEKLTSGQKEANYRKVVQRHLKDLIKLVATTVQHREGAREDPRWTKKQVGNAGDAFEELDSDIVEAKGMVEGSLIDAGGHGDSSVMSQGSKQKLISDLDDLGKQIWLQHAETKARESRAEKFAAACHLEVKDLRYLQEDMVLLRERVAYGETGVVNAATQVLDSVRLLIKGIKEKHLLS</sequence>
<feature type="chain" id="PRO_5041354977" description="Vinculin" evidence="2">
    <location>
        <begin position="28"/>
        <end position="320"/>
    </location>
</feature>
<dbReference type="RefSeq" id="XP_060289657.1">
    <property type="nucleotide sequence ID" value="XM_060446332.1"/>
</dbReference>
<protein>
    <recommendedName>
        <fullName evidence="5">Vinculin</fullName>
    </recommendedName>
</protein>
<feature type="signal peptide" evidence="2">
    <location>
        <begin position="1"/>
        <end position="27"/>
    </location>
</feature>
<organism evidence="3 4">
    <name type="scientific">Lasiosphaeria miniovina</name>
    <dbReference type="NCBI Taxonomy" id="1954250"/>
    <lineage>
        <taxon>Eukaryota</taxon>
        <taxon>Fungi</taxon>
        <taxon>Dikarya</taxon>
        <taxon>Ascomycota</taxon>
        <taxon>Pezizomycotina</taxon>
        <taxon>Sordariomycetes</taxon>
        <taxon>Sordariomycetidae</taxon>
        <taxon>Sordariales</taxon>
        <taxon>Lasiosphaeriaceae</taxon>
        <taxon>Lasiosphaeria</taxon>
    </lineage>
</organism>
<proteinExistence type="predicted"/>
<gene>
    <name evidence="3" type="ORF">B0T26DRAFT_757958</name>
</gene>
<evidence type="ECO:0000256" key="1">
    <source>
        <dbReference type="SAM" id="MobiDB-lite"/>
    </source>
</evidence>
<keyword evidence="2" id="KW-0732">Signal</keyword>
<dbReference type="EMBL" id="JAUIRO010000009">
    <property type="protein sequence ID" value="KAK0701993.1"/>
    <property type="molecule type" value="Genomic_DNA"/>
</dbReference>
<evidence type="ECO:0000313" key="3">
    <source>
        <dbReference type="EMBL" id="KAK0701993.1"/>
    </source>
</evidence>
<reference evidence="3" key="1">
    <citation type="submission" date="2023-06" db="EMBL/GenBank/DDBJ databases">
        <title>Genome-scale phylogeny and comparative genomics of the fungal order Sordariales.</title>
        <authorList>
            <consortium name="Lawrence Berkeley National Laboratory"/>
            <person name="Hensen N."/>
            <person name="Bonometti L."/>
            <person name="Westerberg I."/>
            <person name="Brannstrom I.O."/>
            <person name="Guillou S."/>
            <person name="Cros-Aarteil S."/>
            <person name="Calhoun S."/>
            <person name="Haridas S."/>
            <person name="Kuo A."/>
            <person name="Mondo S."/>
            <person name="Pangilinan J."/>
            <person name="Riley R."/>
            <person name="LaButti K."/>
            <person name="Andreopoulos B."/>
            <person name="Lipzen A."/>
            <person name="Chen C."/>
            <person name="Yanf M."/>
            <person name="Daum C."/>
            <person name="Ng V."/>
            <person name="Clum A."/>
            <person name="Steindorff A."/>
            <person name="Ohm R."/>
            <person name="Martin F."/>
            <person name="Silar P."/>
            <person name="Natvig D."/>
            <person name="Lalanne C."/>
            <person name="Gautier V."/>
            <person name="Ament-velasquez S.L."/>
            <person name="Kruys A."/>
            <person name="Hutchinson M.I."/>
            <person name="Powell A.J."/>
            <person name="Barry K."/>
            <person name="Miller A.N."/>
            <person name="Grigoriev I.V."/>
            <person name="Debuchy R."/>
            <person name="Gladieux P."/>
            <person name="Thoren M.H."/>
            <person name="Johannesson H."/>
        </authorList>
    </citation>
    <scope>NUCLEOTIDE SEQUENCE</scope>
    <source>
        <strain evidence="3">SMH2392-1A</strain>
    </source>
</reference>
<keyword evidence="4" id="KW-1185">Reference proteome</keyword>
<evidence type="ECO:0000313" key="4">
    <source>
        <dbReference type="Proteomes" id="UP001172101"/>
    </source>
</evidence>
<comment type="caution">
    <text evidence="3">The sequence shown here is derived from an EMBL/GenBank/DDBJ whole genome shotgun (WGS) entry which is preliminary data.</text>
</comment>
<dbReference type="GeneID" id="85329602"/>
<name>A0AA39ZQZ4_9PEZI</name>
<evidence type="ECO:0000256" key="2">
    <source>
        <dbReference type="SAM" id="SignalP"/>
    </source>
</evidence>
<feature type="region of interest" description="Disordered" evidence="1">
    <location>
        <begin position="125"/>
        <end position="148"/>
    </location>
</feature>